<proteinExistence type="predicted"/>
<dbReference type="KEGG" id="cqn:G7Y29_02680"/>
<accession>A0A7T0KNU7</accession>
<protein>
    <recommendedName>
        <fullName evidence="3">TOMM leader peptide-binding protein</fullName>
    </recommendedName>
</protein>
<reference evidence="1 2" key="1">
    <citation type="submission" date="2020-11" db="EMBL/GenBank/DDBJ databases">
        <title>Corynebacterium sp. MC1420.</title>
        <authorList>
            <person name="Zhou J."/>
        </authorList>
    </citation>
    <scope>NUCLEOTIDE SEQUENCE [LARGE SCALE GENOMIC DNA]</scope>
    <source>
        <strain evidence="1 2">MC1420</strain>
    </source>
</reference>
<evidence type="ECO:0000313" key="2">
    <source>
        <dbReference type="Proteomes" id="UP000594586"/>
    </source>
</evidence>
<gene>
    <name evidence="1" type="ORF">G7Y29_02680</name>
</gene>
<name>A0A7T0KNU7_9CORY</name>
<organism evidence="1 2">
    <name type="scientific">Corynebacterium qintianiae</name>
    <dbReference type="NCBI Taxonomy" id="2709392"/>
    <lineage>
        <taxon>Bacteria</taxon>
        <taxon>Bacillati</taxon>
        <taxon>Actinomycetota</taxon>
        <taxon>Actinomycetes</taxon>
        <taxon>Mycobacteriales</taxon>
        <taxon>Corynebacteriaceae</taxon>
        <taxon>Corynebacterium</taxon>
    </lineage>
</organism>
<dbReference type="EMBL" id="CP064955">
    <property type="protein sequence ID" value="QPK83724.1"/>
    <property type="molecule type" value="Genomic_DNA"/>
</dbReference>
<evidence type="ECO:0008006" key="3">
    <source>
        <dbReference type="Google" id="ProtNLM"/>
    </source>
</evidence>
<evidence type="ECO:0000313" key="1">
    <source>
        <dbReference type="EMBL" id="QPK83724.1"/>
    </source>
</evidence>
<dbReference type="AlphaFoldDB" id="A0A7T0KNU7"/>
<sequence length="280" mass="29119">MQLPPTTLIRFAPGAGVITRGRGALQFGLDATRSGVIETPLAGDVRPVLSRLRAPVSVADLLSGLADAGMSEAAARSLVEELRAYRVIVADYSCAALLVGEGPLHDALSTLLRASGVTVRTQLAAEPLQRTLNSVDPSVPVVFVDQLHRARELAKNMRHLSAATLPVSAVDARVFIGPLGAGHPGPCLYCAHLYHAQRDEQWEHVVGRASGATARPDTVLTAAGAAAAAVVIRRLCGVPDPPGVSAAAPARGELIVADPFSPVPLTRTVLSPHPGCPVCY</sequence>
<keyword evidence="2" id="KW-1185">Reference proteome</keyword>
<dbReference type="Gene3D" id="3.40.50.720">
    <property type="entry name" value="NAD(P)-binding Rossmann-like Domain"/>
    <property type="match status" value="1"/>
</dbReference>
<dbReference type="Proteomes" id="UP000594586">
    <property type="component" value="Chromosome"/>
</dbReference>